<evidence type="ECO:0000313" key="11">
    <source>
        <dbReference type="EMBL" id="CZT00893.1"/>
    </source>
</evidence>
<dbReference type="Gene3D" id="3.90.180.10">
    <property type="entry name" value="Medium-chain alcohol dehydrogenases, catalytic domain"/>
    <property type="match status" value="1"/>
</dbReference>
<sequence length="420" mass="45769">MKHSHSEHHNGHDDHPDHHHDDTMKAVQFEGKAFNMKVQRVPIPKIIKSTDAIIQVTSSGICGTDLHVFHGRVPTKPPMTMGHEIVGIVHCLGSKVNDLKVGDRVIVVSIISDDHLGGEADDELVGGLGIGDIPGFVNFDGGQAGFVRVPFAADNLLLLPKGEEHELDYVLLADIFPTSNWALDCSGFVFGDVVVVFGAGPVGLLTVYSAFLRGASKVYSIDHVPERLAKAKSIGAIPIDFTKGDPVAQILKREPEGVDRACDCIGYECVDAKGKNVGNLVLTQAINVVRVGGGIGVIGVYLPQDPRGATPALKKGIFEIPFGESWFKGQTIRSGIVPLREYQPALLKMVNSGRAKPSFVVDRELRIDDAPEAYQEFSDHDFIKSVIRFGNFRDQEEDSSGEEEEEERPLRKRKRNGTSV</sequence>
<dbReference type="Pfam" id="PF08240">
    <property type="entry name" value="ADH_N"/>
    <property type="match status" value="1"/>
</dbReference>
<proteinExistence type="inferred from homology"/>
<dbReference type="InterPro" id="IPR011032">
    <property type="entry name" value="GroES-like_sf"/>
</dbReference>
<dbReference type="GO" id="GO:0016491">
    <property type="term" value="F:oxidoreductase activity"/>
    <property type="evidence" value="ECO:0007669"/>
    <property type="project" value="UniProtKB-KW"/>
</dbReference>
<comment type="cofactor">
    <cofactor evidence="1 7">
        <name>Zn(2+)</name>
        <dbReference type="ChEBI" id="CHEBI:29105"/>
    </cofactor>
</comment>
<keyword evidence="4 7" id="KW-0862">Zinc</keyword>
<evidence type="ECO:0000256" key="6">
    <source>
        <dbReference type="ARBA" id="ARBA00023027"/>
    </source>
</evidence>
<dbReference type="PANTHER" id="PTHR42813">
    <property type="entry name" value="ZINC-TYPE ALCOHOL DEHYDROGENASE-LIKE"/>
    <property type="match status" value="1"/>
</dbReference>
<accession>A0A1E1KS99</accession>
<feature type="region of interest" description="Disordered" evidence="8">
    <location>
        <begin position="394"/>
        <end position="420"/>
    </location>
</feature>
<dbReference type="SUPFAM" id="SSF50129">
    <property type="entry name" value="GroES-like"/>
    <property type="match status" value="1"/>
</dbReference>
<evidence type="ECO:0000259" key="10">
    <source>
        <dbReference type="Pfam" id="PF08240"/>
    </source>
</evidence>
<evidence type="ECO:0000256" key="5">
    <source>
        <dbReference type="ARBA" id="ARBA00023002"/>
    </source>
</evidence>
<organism evidence="11 12">
    <name type="scientific">Rhynchosporium agropyri</name>
    <dbReference type="NCBI Taxonomy" id="914238"/>
    <lineage>
        <taxon>Eukaryota</taxon>
        <taxon>Fungi</taxon>
        <taxon>Dikarya</taxon>
        <taxon>Ascomycota</taxon>
        <taxon>Pezizomycotina</taxon>
        <taxon>Leotiomycetes</taxon>
        <taxon>Helotiales</taxon>
        <taxon>Ploettnerulaceae</taxon>
        <taxon>Rhynchosporium</taxon>
    </lineage>
</organism>
<dbReference type="AlphaFoldDB" id="A0A1E1KS99"/>
<dbReference type="OrthoDB" id="3941538at2759"/>
<dbReference type="SUPFAM" id="SSF51735">
    <property type="entry name" value="NAD(P)-binding Rossmann-fold domains"/>
    <property type="match status" value="1"/>
</dbReference>
<evidence type="ECO:0000256" key="8">
    <source>
        <dbReference type="SAM" id="MobiDB-lite"/>
    </source>
</evidence>
<evidence type="ECO:0000259" key="9">
    <source>
        <dbReference type="Pfam" id="PF00107"/>
    </source>
</evidence>
<dbReference type="EMBL" id="FJUX01000048">
    <property type="protein sequence ID" value="CZT00893.1"/>
    <property type="molecule type" value="Genomic_DNA"/>
</dbReference>
<evidence type="ECO:0000256" key="1">
    <source>
        <dbReference type="ARBA" id="ARBA00001947"/>
    </source>
</evidence>
<gene>
    <name evidence="11" type="ORF">RAG0_08778</name>
</gene>
<dbReference type="PROSITE" id="PS00059">
    <property type="entry name" value="ADH_ZINC"/>
    <property type="match status" value="1"/>
</dbReference>
<dbReference type="InterPro" id="IPR036291">
    <property type="entry name" value="NAD(P)-bd_dom_sf"/>
</dbReference>
<keyword evidence="6" id="KW-0520">NAD</keyword>
<comment type="similarity">
    <text evidence="2 7">Belongs to the zinc-containing alcohol dehydrogenase family.</text>
</comment>
<dbReference type="InterPro" id="IPR013154">
    <property type="entry name" value="ADH-like_N"/>
</dbReference>
<evidence type="ECO:0000256" key="2">
    <source>
        <dbReference type="ARBA" id="ARBA00008072"/>
    </source>
</evidence>
<dbReference type="Proteomes" id="UP000178912">
    <property type="component" value="Unassembled WGS sequence"/>
</dbReference>
<evidence type="ECO:0000313" key="12">
    <source>
        <dbReference type="Proteomes" id="UP000178912"/>
    </source>
</evidence>
<feature type="domain" description="Alcohol dehydrogenase-like N-terminal" evidence="10">
    <location>
        <begin position="49"/>
        <end position="151"/>
    </location>
</feature>
<protein>
    <submittedName>
        <fullName evidence="11">Related to formaldehyde dehydrogenase</fullName>
    </submittedName>
</protein>
<feature type="region of interest" description="Disordered" evidence="8">
    <location>
        <begin position="1"/>
        <end position="21"/>
    </location>
</feature>
<feature type="compositionally biased region" description="Basic residues" evidence="8">
    <location>
        <begin position="410"/>
        <end position="420"/>
    </location>
</feature>
<evidence type="ECO:0000256" key="3">
    <source>
        <dbReference type="ARBA" id="ARBA00022723"/>
    </source>
</evidence>
<evidence type="ECO:0000256" key="7">
    <source>
        <dbReference type="RuleBase" id="RU361277"/>
    </source>
</evidence>
<feature type="compositionally biased region" description="Acidic residues" evidence="8">
    <location>
        <begin position="395"/>
        <end position="407"/>
    </location>
</feature>
<dbReference type="PANTHER" id="PTHR42813:SF3">
    <property type="entry name" value="GLUTATHIONE-INDEPENDENT FORMALDEHYDE DEHYDROGENASE"/>
    <property type="match status" value="1"/>
</dbReference>
<keyword evidence="5" id="KW-0560">Oxidoreductase</keyword>
<dbReference type="InterPro" id="IPR013149">
    <property type="entry name" value="ADH-like_C"/>
</dbReference>
<dbReference type="GO" id="GO:0008270">
    <property type="term" value="F:zinc ion binding"/>
    <property type="evidence" value="ECO:0007669"/>
    <property type="project" value="InterPro"/>
</dbReference>
<feature type="compositionally biased region" description="Basic and acidic residues" evidence="8">
    <location>
        <begin position="7"/>
        <end position="21"/>
    </location>
</feature>
<reference evidence="12" key="1">
    <citation type="submission" date="2016-03" db="EMBL/GenBank/DDBJ databases">
        <authorList>
            <person name="Guldener U."/>
        </authorList>
    </citation>
    <scope>NUCLEOTIDE SEQUENCE [LARGE SCALE GENOMIC DNA]</scope>
    <source>
        <strain evidence="12">04CH-RAC-A.6.1</strain>
    </source>
</reference>
<keyword evidence="3 7" id="KW-0479">Metal-binding</keyword>
<name>A0A1E1KS99_9HELO</name>
<keyword evidence="12" id="KW-1185">Reference proteome</keyword>
<dbReference type="Gene3D" id="3.40.50.720">
    <property type="entry name" value="NAD(P)-binding Rossmann-like Domain"/>
    <property type="match status" value="1"/>
</dbReference>
<dbReference type="InterPro" id="IPR002328">
    <property type="entry name" value="ADH_Zn_CS"/>
</dbReference>
<evidence type="ECO:0000256" key="4">
    <source>
        <dbReference type="ARBA" id="ARBA00022833"/>
    </source>
</evidence>
<feature type="domain" description="Alcohol dehydrogenase-like C-terminal" evidence="9">
    <location>
        <begin position="201"/>
        <end position="348"/>
    </location>
</feature>
<dbReference type="Pfam" id="PF00107">
    <property type="entry name" value="ADH_zinc_N"/>
    <property type="match status" value="1"/>
</dbReference>